<organism evidence="3 4">
    <name type="scientific">Amborella trichopoda</name>
    <dbReference type="NCBI Taxonomy" id="13333"/>
    <lineage>
        <taxon>Eukaryota</taxon>
        <taxon>Viridiplantae</taxon>
        <taxon>Streptophyta</taxon>
        <taxon>Embryophyta</taxon>
        <taxon>Tracheophyta</taxon>
        <taxon>Spermatophyta</taxon>
        <taxon>Magnoliopsida</taxon>
        <taxon>Amborellales</taxon>
        <taxon>Amborellaceae</taxon>
        <taxon>Amborella</taxon>
    </lineage>
</organism>
<protein>
    <submittedName>
        <fullName evidence="3">Uncharacterized protein</fullName>
    </submittedName>
</protein>
<keyword evidence="2" id="KW-0472">Membrane</keyword>
<evidence type="ECO:0000256" key="1">
    <source>
        <dbReference type="SAM" id="MobiDB-lite"/>
    </source>
</evidence>
<keyword evidence="2" id="KW-1133">Transmembrane helix</keyword>
<keyword evidence="2" id="KW-0812">Transmembrane</keyword>
<feature type="transmembrane region" description="Helical" evidence="2">
    <location>
        <begin position="42"/>
        <end position="60"/>
    </location>
</feature>
<name>W1P141_AMBTC</name>
<dbReference type="AlphaFoldDB" id="W1P141"/>
<reference evidence="4" key="1">
    <citation type="journal article" date="2013" name="Science">
        <title>The Amborella genome and the evolution of flowering plants.</title>
        <authorList>
            <consortium name="Amborella Genome Project"/>
        </authorList>
    </citation>
    <scope>NUCLEOTIDE SEQUENCE [LARGE SCALE GENOMIC DNA]</scope>
</reference>
<dbReference type="Gramene" id="ERN01261">
    <property type="protein sequence ID" value="ERN01261"/>
    <property type="gene ID" value="AMTR_s00002p00247930"/>
</dbReference>
<feature type="region of interest" description="Disordered" evidence="1">
    <location>
        <begin position="1"/>
        <end position="33"/>
    </location>
</feature>
<dbReference type="Proteomes" id="UP000017836">
    <property type="component" value="Unassembled WGS sequence"/>
</dbReference>
<proteinExistence type="predicted"/>
<evidence type="ECO:0000313" key="4">
    <source>
        <dbReference type="Proteomes" id="UP000017836"/>
    </source>
</evidence>
<sequence>MQAARERRAERDGGSGCCGRSGSAGHWNVDVDDPQFPDVGRGGSLMAMLILIACCFVAWFGRMKLDAPPVVPPVLVDAGLRMVNGNLQMMHLQQLQQHQH</sequence>
<dbReference type="EMBL" id="KI394767">
    <property type="protein sequence ID" value="ERN01261.1"/>
    <property type="molecule type" value="Genomic_DNA"/>
</dbReference>
<evidence type="ECO:0000256" key="2">
    <source>
        <dbReference type="SAM" id="Phobius"/>
    </source>
</evidence>
<gene>
    <name evidence="3" type="ORF">AMTR_s00002p00247930</name>
</gene>
<dbReference type="HOGENOM" id="CLU_2309806_0_0_1"/>
<feature type="compositionally biased region" description="Basic and acidic residues" evidence="1">
    <location>
        <begin position="1"/>
        <end position="13"/>
    </location>
</feature>
<keyword evidence="4" id="KW-1185">Reference proteome</keyword>
<evidence type="ECO:0000313" key="3">
    <source>
        <dbReference type="EMBL" id="ERN01261.1"/>
    </source>
</evidence>
<accession>W1P141</accession>